<protein>
    <recommendedName>
        <fullName evidence="1">Tip attachment protein J domain-containing protein</fullName>
    </recommendedName>
</protein>
<evidence type="ECO:0000313" key="3">
    <source>
        <dbReference type="Proteomes" id="UP000197019"/>
    </source>
</evidence>
<dbReference type="Pfam" id="PF13550">
    <property type="entry name" value="Phage-tail_3"/>
    <property type="match status" value="1"/>
</dbReference>
<reference evidence="2 3" key="1">
    <citation type="submission" date="2017-06" db="EMBL/GenBank/DDBJ databases">
        <title>Genome Sequencing of the methanotroph Methylovulum psychrotolerants str. HV10-M2 isolated from a high-altitude environment.</title>
        <authorList>
            <person name="Mateos-Rivera A."/>
        </authorList>
    </citation>
    <scope>NUCLEOTIDE SEQUENCE [LARGE SCALE GENOMIC DNA]</scope>
    <source>
        <strain evidence="2 3">HV10_M2</strain>
    </source>
</reference>
<proteinExistence type="predicted"/>
<gene>
    <name evidence="2" type="ORF">CEK71_13430</name>
</gene>
<evidence type="ECO:0000259" key="1">
    <source>
        <dbReference type="Pfam" id="PF13550"/>
    </source>
</evidence>
<dbReference type="Proteomes" id="UP000197019">
    <property type="component" value="Chromosome"/>
</dbReference>
<evidence type="ECO:0000313" key="2">
    <source>
        <dbReference type="EMBL" id="ASF46991.1"/>
    </source>
</evidence>
<sequence>MSLFGGGGGANTTETKIGSFKVMSQGYGVTSPVYIGTNRGNLILIDYMDFYSVSHPSSQGGKGGGGSAAANYTYYATVLLLVGEGGGYGVNYNRLWVNKDVYATPDLKGFAEFDGADGQEPWTYMEGKHPTHALAYKGFAYLAAHDYELTNSASLGNHSVEVGGFYSTEPGGDATVANAITGLLLNAQWGCDFGAARLLSLSLLDDYCQSYGIVISPALTEQIAAHELMTKWATIANSAIVWTENAEGTGGALKFVPYSQTSHTANGRTYLPVAPLDIHLTDDDFLVDGDTDPIVCSQTNQADTFNALTVEFKSRAKEYNKMKTPEYRETADIDSSNYRPGQVFVADEITLMSVAQTVAQNQVQRSIYVIDSYDGTLTGWQYAYLEPMDVVYIIDEGLGLDDVPVLITSVSDNDDTLAITFEELPDGLGHTVGYAADDVFDTRIPWNVGVGDIDPPVLFHAPGVLAKNGYEVWVAIAHPDERYGGCQVWASFSDDNYQLMGAMNGSSTIGSLTADFASGSDPDYDGSHLLKVALSSGKLAGASHDDAKNFRSLCLAGTEFVSYTDAKLVGSYYDLTTPNPATLTGAIATAVVSAGEIQFDALGRDTGYYDGGAIMCTAGINAGVSRTISTYVYDTEANTKTIHCAAFPAMPDRTDVFTLQALPYLRRGLYGSSRGAAAGAAFVRCDSRIFKIPYQAKDIGSTLNLKFLSYNQYGQGLQSLADAVRYSIVLSTPLQGTRAGEIFWQWGN</sequence>
<dbReference type="KEGG" id="mpsy:CEK71_13430"/>
<dbReference type="AlphaFoldDB" id="A0A1Z4C0G2"/>
<keyword evidence="3" id="KW-1185">Reference proteome</keyword>
<dbReference type="EMBL" id="CP022129">
    <property type="protein sequence ID" value="ASF46991.1"/>
    <property type="molecule type" value="Genomic_DNA"/>
</dbReference>
<feature type="domain" description="Tip attachment protein J" evidence="1">
    <location>
        <begin position="249"/>
        <end position="410"/>
    </location>
</feature>
<dbReference type="InterPro" id="IPR032876">
    <property type="entry name" value="J_dom"/>
</dbReference>
<name>A0A1Z4C0G2_9GAMM</name>
<accession>A0A1Z4C0G2</accession>
<dbReference type="OrthoDB" id="6021410at2"/>
<dbReference type="RefSeq" id="WP_088619863.1">
    <property type="nucleotide sequence ID" value="NZ_CP022129.1"/>
</dbReference>
<organism evidence="2 3">
    <name type="scientific">Methylovulum psychrotolerans</name>
    <dbReference type="NCBI Taxonomy" id="1704499"/>
    <lineage>
        <taxon>Bacteria</taxon>
        <taxon>Pseudomonadati</taxon>
        <taxon>Pseudomonadota</taxon>
        <taxon>Gammaproteobacteria</taxon>
        <taxon>Methylococcales</taxon>
        <taxon>Methylococcaceae</taxon>
        <taxon>Methylovulum</taxon>
    </lineage>
</organism>